<dbReference type="GeneID" id="30922163"/>
<dbReference type="EMBL" id="CP019285">
    <property type="protein sequence ID" value="APW98740.1"/>
    <property type="molecule type" value="Genomic_DNA"/>
</dbReference>
<accession>M0LG71</accession>
<sequence>MSGDEPVAPEAVPDPLVERLVALDVPELRAVRTYVERLLDYARPPLTDRIRAEASGELLEIDDHGGSALVRKRPPNQEESDADPGIVSLYRVTRERHIGGEETLHWSFLGDVRNPTLTDCDHCGGSVDEHAETCPHCGSELPDSNREGER</sequence>
<name>M0LG71_NATLA</name>
<evidence type="ECO:0000256" key="1">
    <source>
        <dbReference type="SAM" id="MobiDB-lite"/>
    </source>
</evidence>
<protein>
    <submittedName>
        <fullName evidence="2">Zinc ribbon domain-containing protein</fullName>
    </submittedName>
</protein>
<dbReference type="KEGG" id="hlc:CHINAEXTREME13525"/>
<dbReference type="STRING" id="358396.CHINAEXTREME_13525"/>
<dbReference type="RefSeq" id="WP_007141889.1">
    <property type="nucleotide sequence ID" value="NZ_AOLZ01000039.1"/>
</dbReference>
<feature type="region of interest" description="Disordered" evidence="1">
    <location>
        <begin position="129"/>
        <end position="150"/>
    </location>
</feature>
<evidence type="ECO:0000313" key="2">
    <source>
        <dbReference type="EMBL" id="APW98740.1"/>
    </source>
</evidence>
<feature type="region of interest" description="Disordered" evidence="1">
    <location>
        <begin position="63"/>
        <end position="85"/>
    </location>
</feature>
<dbReference type="Proteomes" id="UP000186547">
    <property type="component" value="Chromosome"/>
</dbReference>
<gene>
    <name evidence="3" type="ORF">C445_10862</name>
    <name evidence="2" type="ORF">CHINAEXTREME_13525</name>
</gene>
<reference evidence="3 4" key="2">
    <citation type="journal article" date="2014" name="PLoS Genet.">
        <title>Phylogenetically driven sequencing of extremely halophilic archaea reveals strategies for static and dynamic osmo-response.</title>
        <authorList>
            <person name="Becker E.A."/>
            <person name="Seitzer P.M."/>
            <person name="Tritt A."/>
            <person name="Larsen D."/>
            <person name="Krusor M."/>
            <person name="Yao A.I."/>
            <person name="Wu D."/>
            <person name="Madern D."/>
            <person name="Eisen J.A."/>
            <person name="Darling A.E."/>
            <person name="Facciotti M.T."/>
        </authorList>
    </citation>
    <scope>NUCLEOTIDE SEQUENCE [LARGE SCALE GENOMIC DNA]</scope>
    <source>
        <strain evidence="3 4">AJ5</strain>
    </source>
</reference>
<dbReference type="eggNOG" id="arCOG06178">
    <property type="taxonomic scope" value="Archaea"/>
</dbReference>
<dbReference type="AlphaFoldDB" id="M0LG71"/>
<organism evidence="3 4">
    <name type="scientific">Natronobacterium lacisalsi AJ5</name>
    <dbReference type="NCBI Taxonomy" id="358396"/>
    <lineage>
        <taxon>Archaea</taxon>
        <taxon>Methanobacteriati</taxon>
        <taxon>Methanobacteriota</taxon>
        <taxon>Stenosarchaea group</taxon>
        <taxon>Halobacteria</taxon>
        <taxon>Halobacteriales</taxon>
        <taxon>Natrialbaceae</taxon>
        <taxon>Natronobacterium</taxon>
    </lineage>
</organism>
<evidence type="ECO:0000313" key="5">
    <source>
        <dbReference type="Proteomes" id="UP000186547"/>
    </source>
</evidence>
<reference evidence="2 5" key="1">
    <citation type="journal article" date="2011" name="J. Bacteriol.">
        <title>Genome sequence of Halobiforma lacisalsi AJ5, an extremely halophilic archaeon which harbors a bop gene.</title>
        <authorList>
            <person name="Jiang X."/>
            <person name="Wang S."/>
            <person name="Cheng H."/>
            <person name="Huo Y."/>
            <person name="Zhang X."/>
            <person name="Zhu X."/>
            <person name="Han X."/>
            <person name="Ni P."/>
            <person name="Wu M."/>
        </authorList>
    </citation>
    <scope>NUCLEOTIDE SEQUENCE [LARGE SCALE GENOMIC DNA]</scope>
    <source>
        <strain evidence="2 5">AJ5</strain>
    </source>
</reference>
<proteinExistence type="predicted"/>
<dbReference type="Proteomes" id="UP000011555">
    <property type="component" value="Unassembled WGS sequence"/>
</dbReference>
<evidence type="ECO:0000313" key="4">
    <source>
        <dbReference type="Proteomes" id="UP000011555"/>
    </source>
</evidence>
<reference evidence="2" key="3">
    <citation type="submission" date="2017-01" db="EMBL/GenBank/DDBJ databases">
        <authorList>
            <person name="Mah S.A."/>
            <person name="Swanson W.J."/>
            <person name="Moy G.W."/>
            <person name="Vacquier V.D."/>
        </authorList>
    </citation>
    <scope>NUCLEOTIDE SEQUENCE</scope>
    <source>
        <strain evidence="2">AJ5</strain>
    </source>
</reference>
<keyword evidence="4" id="KW-1185">Reference proteome</keyword>
<evidence type="ECO:0000313" key="3">
    <source>
        <dbReference type="EMBL" id="EMA32612.1"/>
    </source>
</evidence>
<dbReference type="EMBL" id="AOLZ01000039">
    <property type="protein sequence ID" value="EMA32612.1"/>
    <property type="molecule type" value="Genomic_DNA"/>
</dbReference>